<evidence type="ECO:0000313" key="3">
    <source>
        <dbReference type="Proteomes" id="UP001489902"/>
    </source>
</evidence>
<feature type="compositionally biased region" description="Basic and acidic residues" evidence="1">
    <location>
        <begin position="665"/>
        <end position="690"/>
    </location>
</feature>
<feature type="region of interest" description="Disordered" evidence="1">
    <location>
        <begin position="649"/>
        <end position="699"/>
    </location>
</feature>
<keyword evidence="3" id="KW-1185">Reference proteome</keyword>
<proteinExistence type="predicted"/>
<sequence>MPRRCAVLPCRSGMRPVLGSPEGIWVTNAMLARAIDRFHHVYPVPRRSLSGCPGPLESRRRMGKRHMTAIFPDSHASPLPWTFPWTIELPTSLGDWSWEAPVPRESRHKKTIGLVERFLRNLEGIKSENDVTPLQQTAAVTPVGQALLKLNKHLALLPELDDATVVFKACESYVLDILAMIAEKSISSDDLLLTLDPFDDNIRRRASAEVLDNVLSRQWIYIIHCIHDTRESGVRDIYGGEVWHQCLKTVFRMTPQPLVFDFMDELLRLTRLYPKITLEFNDYYDLMRSHLLLEASQSQQHPVPQPISTHLLRRNIYLSRMFVLENSTPIITYQQACQAWMETGKDDNERRTITFHMLLKLASTPGLDSKHFTILVNDIGATQGWAETEVWQFLALHLMRASRWKLPPEYLMRWLEMPTTLHSWAALITSAFHHQTRKRKVNFSTLLSASDVFGHLDTLMKAVRLMKNHRITVTQMIARERNPAFALTIWEAYNEGMETPDKLPWFIWVRHAEFLITDPAIPVGVIWRIAEFDPSKVAIKLRRAKKWDIVYSMDFLAVIGQLYLKKPDLTTRTRLRYIEQAINLGKASRQPMSQSLIQLYAGLQLKDLEMGNLGRRARLRYLVSKIEEFYGKDQAKKVAISLEGWTHSNKNRRTPRVPIKAQSVKKQEVKDEKEGESLEMEMKAQRREAKISTTGNTSF</sequence>
<gene>
    <name evidence="2" type="ORF">QYS62_000729</name>
</gene>
<reference evidence="2 3" key="1">
    <citation type="submission" date="2024-04" db="EMBL/GenBank/DDBJ databases">
        <title>Complete genome sequence of Fusarium acuminatum.</title>
        <authorList>
            <person name="Lan B."/>
        </authorList>
    </citation>
    <scope>NUCLEOTIDE SEQUENCE [LARGE SCALE GENOMIC DNA]</scope>
    <source>
        <strain evidence="2">1A</strain>
    </source>
</reference>
<evidence type="ECO:0008006" key="4">
    <source>
        <dbReference type="Google" id="ProtNLM"/>
    </source>
</evidence>
<name>A0ABZ2WIT2_9HYPO</name>
<protein>
    <recommendedName>
        <fullName evidence="4">ATPase expression protein 2, mitochondrial</fullName>
    </recommendedName>
</protein>
<organism evidence="2 3">
    <name type="scientific">Fusarium acuminatum</name>
    <dbReference type="NCBI Taxonomy" id="5515"/>
    <lineage>
        <taxon>Eukaryota</taxon>
        <taxon>Fungi</taxon>
        <taxon>Dikarya</taxon>
        <taxon>Ascomycota</taxon>
        <taxon>Pezizomycotina</taxon>
        <taxon>Sordariomycetes</taxon>
        <taxon>Hypocreomycetidae</taxon>
        <taxon>Hypocreales</taxon>
        <taxon>Nectriaceae</taxon>
        <taxon>Fusarium</taxon>
        <taxon>Fusarium tricinctum species complex</taxon>
    </lineage>
</organism>
<accession>A0ABZ2WIT2</accession>
<evidence type="ECO:0000313" key="2">
    <source>
        <dbReference type="EMBL" id="WZH39803.1"/>
    </source>
</evidence>
<dbReference type="EMBL" id="CP151260">
    <property type="protein sequence ID" value="WZH39803.1"/>
    <property type="molecule type" value="Genomic_DNA"/>
</dbReference>
<dbReference type="Proteomes" id="UP001489902">
    <property type="component" value="Chromosome 1"/>
</dbReference>
<evidence type="ECO:0000256" key="1">
    <source>
        <dbReference type="SAM" id="MobiDB-lite"/>
    </source>
</evidence>